<evidence type="ECO:0000313" key="4">
    <source>
        <dbReference type="Proteomes" id="UP000473014"/>
    </source>
</evidence>
<sequence length="505" mass="50292">MSGTLRLVPGAPRPEGGRATPRPRRRPSRSVDPLDELARETAEVCAAAVHPDEIAAHLEAQGLTNEQIERRYGRRDTFEVAAELFARVPRAHPEPPPTPDPWRADPVNALLRGLVFTLPGLGYALGAPFLTGAPGPLGLPSGTGALVASALAAWAWNQGLAHRAYAASATGGRAAAGRVLRTGAPLGAAVAPVVAPAAEAALPGAPAPGAALAFAVGQAVYLVGATALLVLGRERLLLLALLPSTVGAALLLPGSAAGSAIGAGAGADAAARTAVLVLTVCGVSVIAARETVRAVGEAGARGDPRGAGPARRASLPYGLFGLGCGVLTTLAALGDVLWHGAGAAMAGSVVVALTLSMGAAEWSLYRCRSLALAALTAGTTVTGLPWRAGRALGVCLAGYLAALTVLVLSADMLWSDGPPPDRVRLPAVLALGAVLWTGLLLQAFGAARLPAAVVLVAAAADTAAIAWHLPGPGGPAGIHLVVCGAAAAVLVAAATARLGRITSHR</sequence>
<keyword evidence="2" id="KW-0812">Transmembrane</keyword>
<feature type="transmembrane region" description="Helical" evidence="2">
    <location>
        <begin position="425"/>
        <end position="444"/>
    </location>
</feature>
<feature type="transmembrane region" description="Helical" evidence="2">
    <location>
        <begin position="451"/>
        <end position="470"/>
    </location>
</feature>
<feature type="transmembrane region" description="Helical" evidence="2">
    <location>
        <begin position="391"/>
        <end position="413"/>
    </location>
</feature>
<dbReference type="Proteomes" id="UP000473014">
    <property type="component" value="Unassembled WGS sequence"/>
</dbReference>
<feature type="transmembrane region" description="Helical" evidence="2">
    <location>
        <begin position="210"/>
        <end position="231"/>
    </location>
</feature>
<evidence type="ECO:0008006" key="5">
    <source>
        <dbReference type="Google" id="ProtNLM"/>
    </source>
</evidence>
<dbReference type="RefSeq" id="WP_155072380.1">
    <property type="nucleotide sequence ID" value="NZ_WIXO01000001.1"/>
</dbReference>
<keyword evidence="4" id="KW-1185">Reference proteome</keyword>
<proteinExistence type="predicted"/>
<feature type="transmembrane region" description="Helical" evidence="2">
    <location>
        <begin position="476"/>
        <end position="496"/>
    </location>
</feature>
<accession>A0A6G2BHD4</accession>
<dbReference type="AlphaFoldDB" id="A0A6G2BHD4"/>
<feature type="transmembrane region" description="Helical" evidence="2">
    <location>
        <begin position="269"/>
        <end position="288"/>
    </location>
</feature>
<evidence type="ECO:0000313" key="3">
    <source>
        <dbReference type="EMBL" id="MTE21685.1"/>
    </source>
</evidence>
<organism evidence="3 4">
    <name type="scientific">Streptomyces taklimakanensis</name>
    <dbReference type="NCBI Taxonomy" id="2569853"/>
    <lineage>
        <taxon>Bacteria</taxon>
        <taxon>Bacillati</taxon>
        <taxon>Actinomycetota</taxon>
        <taxon>Actinomycetes</taxon>
        <taxon>Kitasatosporales</taxon>
        <taxon>Streptomycetaceae</taxon>
        <taxon>Streptomyces</taxon>
    </lineage>
</organism>
<feature type="transmembrane region" description="Helical" evidence="2">
    <location>
        <begin position="340"/>
        <end position="360"/>
    </location>
</feature>
<feature type="region of interest" description="Disordered" evidence="1">
    <location>
        <begin position="1"/>
        <end position="35"/>
    </location>
</feature>
<evidence type="ECO:0000256" key="1">
    <source>
        <dbReference type="SAM" id="MobiDB-lite"/>
    </source>
</evidence>
<keyword evidence="2" id="KW-0472">Membrane</keyword>
<protein>
    <recommendedName>
        <fullName evidence="5">Integral membrane protein</fullName>
    </recommendedName>
</protein>
<comment type="caution">
    <text evidence="3">The sequence shown here is derived from an EMBL/GenBank/DDBJ whole genome shotgun (WGS) entry which is preliminary data.</text>
</comment>
<feature type="transmembrane region" description="Helical" evidence="2">
    <location>
        <begin position="315"/>
        <end position="334"/>
    </location>
</feature>
<reference evidence="3 4" key="1">
    <citation type="submission" date="2019-11" db="EMBL/GenBank/DDBJ databases">
        <authorList>
            <person name="Yuan L."/>
        </authorList>
    </citation>
    <scope>NUCLEOTIDE SEQUENCE [LARGE SCALE GENOMIC DNA]</scope>
    <source>
        <strain evidence="3 4">TRM43335</strain>
    </source>
</reference>
<evidence type="ECO:0000256" key="2">
    <source>
        <dbReference type="SAM" id="Phobius"/>
    </source>
</evidence>
<dbReference type="EMBL" id="WIXO01000001">
    <property type="protein sequence ID" value="MTE21685.1"/>
    <property type="molecule type" value="Genomic_DNA"/>
</dbReference>
<keyword evidence="2" id="KW-1133">Transmembrane helix</keyword>
<name>A0A6G2BHD4_9ACTN</name>
<dbReference type="OrthoDB" id="3696477at2"/>
<gene>
    <name evidence="3" type="ORF">F0L17_21740</name>
</gene>
<feature type="compositionally biased region" description="Low complexity" evidence="1">
    <location>
        <begin position="9"/>
        <end position="20"/>
    </location>
</feature>
<feature type="transmembrane region" description="Helical" evidence="2">
    <location>
        <begin position="238"/>
        <end position="263"/>
    </location>
</feature>